<sequence length="224" mass="24901">MGEGLGKTMVSGGALKYRVKVVEKPDDRRTTSLTDLTRRARARTRPPPTGEQARHAARLAYPEDYGSVYRRIQGRTPAPGDKRSAALGASNPPASRRHHTCYMMVIQRSQQQEDELAADLSGTTMVTLTAKRTKATKRTRRVTRKAQHEAETKDETINGAAGGDQDPITPLTCNRVAVTMLVMRQSQTMTIRSQKWGHRAGKPSVLHQHGKVAQQRDLPPRRQC</sequence>
<proteinExistence type="predicted"/>
<evidence type="ECO:0000256" key="1">
    <source>
        <dbReference type="SAM" id="MobiDB-lite"/>
    </source>
</evidence>
<reference evidence="2 3" key="1">
    <citation type="submission" date="2018-09" db="EMBL/GenBank/DDBJ databases">
        <title>Genomic investigation of the strawberry pathogen Phytophthora fragariae indicates pathogenicity is determined by transcriptional variation in three key races.</title>
        <authorList>
            <person name="Adams T.M."/>
            <person name="Armitage A.D."/>
            <person name="Sobczyk M.K."/>
            <person name="Bates H.J."/>
            <person name="Dunwell J.M."/>
            <person name="Nellist C.F."/>
            <person name="Harrison R.J."/>
        </authorList>
    </citation>
    <scope>NUCLEOTIDE SEQUENCE [LARGE SCALE GENOMIC DNA]</scope>
    <source>
        <strain evidence="2 3">NOV-77</strain>
    </source>
</reference>
<feature type="region of interest" description="Disordered" evidence="1">
    <location>
        <begin position="72"/>
        <end position="96"/>
    </location>
</feature>
<organism evidence="2 3">
    <name type="scientific">Phytophthora fragariae</name>
    <dbReference type="NCBI Taxonomy" id="53985"/>
    <lineage>
        <taxon>Eukaryota</taxon>
        <taxon>Sar</taxon>
        <taxon>Stramenopiles</taxon>
        <taxon>Oomycota</taxon>
        <taxon>Peronosporomycetes</taxon>
        <taxon>Peronosporales</taxon>
        <taxon>Peronosporaceae</taxon>
        <taxon>Phytophthora</taxon>
    </lineage>
</organism>
<feature type="region of interest" description="Disordered" evidence="1">
    <location>
        <begin position="193"/>
        <end position="224"/>
    </location>
</feature>
<evidence type="ECO:0000313" key="3">
    <source>
        <dbReference type="Proteomes" id="UP000486351"/>
    </source>
</evidence>
<name>A0A6G0S757_9STRA</name>
<evidence type="ECO:0000313" key="2">
    <source>
        <dbReference type="EMBL" id="KAE9351626.1"/>
    </source>
</evidence>
<dbReference type="EMBL" id="QXFY01000220">
    <property type="protein sequence ID" value="KAE9351626.1"/>
    <property type="molecule type" value="Genomic_DNA"/>
</dbReference>
<feature type="region of interest" description="Disordered" evidence="1">
    <location>
        <begin position="131"/>
        <end position="168"/>
    </location>
</feature>
<accession>A0A6G0S757</accession>
<feature type="compositionally biased region" description="Basic residues" evidence="1">
    <location>
        <begin position="131"/>
        <end position="145"/>
    </location>
</feature>
<protein>
    <submittedName>
        <fullName evidence="2">Uncharacterized protein</fullName>
    </submittedName>
</protein>
<dbReference type="Proteomes" id="UP000486351">
    <property type="component" value="Unassembled WGS sequence"/>
</dbReference>
<gene>
    <name evidence="2" type="ORF">PF008_g5834</name>
</gene>
<comment type="caution">
    <text evidence="2">The sequence shown here is derived from an EMBL/GenBank/DDBJ whole genome shotgun (WGS) entry which is preliminary data.</text>
</comment>
<feature type="compositionally biased region" description="Basic and acidic residues" evidence="1">
    <location>
        <begin position="146"/>
        <end position="156"/>
    </location>
</feature>
<dbReference type="AlphaFoldDB" id="A0A6G0S757"/>